<reference evidence="2 3" key="1">
    <citation type="submission" date="2021-03" db="EMBL/GenBank/DDBJ databases">
        <title>Sequencing the genomes of 1000 actinobacteria strains.</title>
        <authorList>
            <person name="Klenk H.-P."/>
        </authorList>
    </citation>
    <scope>NUCLEOTIDE SEQUENCE [LARGE SCALE GENOMIC DNA]</scope>
    <source>
        <strain evidence="2 3">DSM 46670</strain>
    </source>
</reference>
<keyword evidence="3" id="KW-1185">Reference proteome</keyword>
<comment type="caution">
    <text evidence="2">The sequence shown here is derived from an EMBL/GenBank/DDBJ whole genome shotgun (WGS) entry which is preliminary data.</text>
</comment>
<dbReference type="Proteomes" id="UP001519332">
    <property type="component" value="Unassembled WGS sequence"/>
</dbReference>
<feature type="compositionally biased region" description="Basic and acidic residues" evidence="1">
    <location>
        <begin position="29"/>
        <end position="49"/>
    </location>
</feature>
<protein>
    <submittedName>
        <fullName evidence="2">Antirestriction protein</fullName>
    </submittedName>
</protein>
<gene>
    <name evidence="2" type="ORF">JOF56_003062</name>
</gene>
<name>A0ABS4TE35_9PSEU</name>
<evidence type="ECO:0000256" key="1">
    <source>
        <dbReference type="SAM" id="MobiDB-lite"/>
    </source>
</evidence>
<proteinExistence type="predicted"/>
<accession>A0ABS4TE35</accession>
<evidence type="ECO:0000313" key="3">
    <source>
        <dbReference type="Proteomes" id="UP001519332"/>
    </source>
</evidence>
<dbReference type="EMBL" id="JAGINW010000001">
    <property type="protein sequence ID" value="MBP2322677.1"/>
    <property type="molecule type" value="Genomic_DNA"/>
</dbReference>
<sequence>MEGQPHQPNGGEYQRQPERPGANSYGTNDPERQAEIKQARTDAAEERRRDRARLERLVELGMTPDDAEALIEFDHYVSDHLRPQALEAREPFSTAAEIEAALTYLPRIEVVDTASHERGIRHGLWIEADQEPDELEADIRAMLDSSPTPEATAWAIHATEGFAGLDLRGYTDTRLIAQLAKGVAEHGAAYAAWVGIVGTDNHDLLERFTDFHVGSYDSAEAWAREAASDLEWPQQLDNALDPMLRRFVVIDYTRFARDARQSWDVVQGVDSRTHVFMR</sequence>
<dbReference type="InterPro" id="IPR009899">
    <property type="entry name" value="ArdA"/>
</dbReference>
<feature type="region of interest" description="Disordered" evidence="1">
    <location>
        <begin position="1"/>
        <end position="49"/>
    </location>
</feature>
<evidence type="ECO:0000313" key="2">
    <source>
        <dbReference type="EMBL" id="MBP2322677.1"/>
    </source>
</evidence>
<organism evidence="2 3">
    <name type="scientific">Kibdelosporangium banguiense</name>
    <dbReference type="NCBI Taxonomy" id="1365924"/>
    <lineage>
        <taxon>Bacteria</taxon>
        <taxon>Bacillati</taxon>
        <taxon>Actinomycetota</taxon>
        <taxon>Actinomycetes</taxon>
        <taxon>Pseudonocardiales</taxon>
        <taxon>Pseudonocardiaceae</taxon>
        <taxon>Kibdelosporangium</taxon>
    </lineage>
</organism>
<dbReference type="Pfam" id="PF07275">
    <property type="entry name" value="ArdA"/>
    <property type="match status" value="1"/>
</dbReference>
<dbReference type="RefSeq" id="WP_209638297.1">
    <property type="nucleotide sequence ID" value="NZ_JAGINW010000001.1"/>
</dbReference>